<accession>A0A3A3ZKF7</accession>
<dbReference type="FunFam" id="3.40.50.720:FF:000215">
    <property type="entry name" value="3-hydroxyacyl-CoA dehydrogenase type-2"/>
    <property type="match status" value="1"/>
</dbReference>
<dbReference type="InterPro" id="IPR002347">
    <property type="entry name" value="SDR_fam"/>
</dbReference>
<dbReference type="InterPro" id="IPR020904">
    <property type="entry name" value="Sc_DH/Rdtase_CS"/>
</dbReference>
<dbReference type="PANTHER" id="PTHR43658:SF8">
    <property type="entry name" value="17-BETA-HYDROXYSTEROID DEHYDROGENASE 14-RELATED"/>
    <property type="match status" value="1"/>
</dbReference>
<protein>
    <submittedName>
        <fullName evidence="5">SDR family NAD(P)-dependent oxidoreductase</fullName>
    </submittedName>
</protein>
<gene>
    <name evidence="5" type="ORF">D5H78_08715</name>
</gene>
<dbReference type="PANTHER" id="PTHR43658">
    <property type="entry name" value="SHORT-CHAIN DEHYDROGENASE/REDUCTASE"/>
    <property type="match status" value="1"/>
</dbReference>
<dbReference type="Pfam" id="PF00106">
    <property type="entry name" value="adh_short"/>
    <property type="match status" value="1"/>
</dbReference>
<dbReference type="Proteomes" id="UP000265614">
    <property type="component" value="Unassembled WGS sequence"/>
</dbReference>
<evidence type="ECO:0000256" key="2">
    <source>
        <dbReference type="ARBA" id="ARBA00023002"/>
    </source>
</evidence>
<dbReference type="SMART" id="SM00822">
    <property type="entry name" value="PKS_KR"/>
    <property type="match status" value="1"/>
</dbReference>
<dbReference type="GO" id="GO:0016491">
    <property type="term" value="F:oxidoreductase activity"/>
    <property type="evidence" value="ECO:0007669"/>
    <property type="project" value="UniProtKB-KW"/>
</dbReference>
<dbReference type="PRINTS" id="PR00080">
    <property type="entry name" value="SDRFAMILY"/>
</dbReference>
<evidence type="ECO:0000313" key="6">
    <source>
        <dbReference type="Proteomes" id="UP000265614"/>
    </source>
</evidence>
<sequence length="252" mass="25746">MQITDRTAALVTGGASGLGLATARALRAAGAQVVVLDLPGAPGREAAEAEGLVFAGADVTDEEGVAAAVRTAEALGDLRVAVNCAGVATPGKLLGRHGVLALEEFRRVVEVNLVGTLNVTRLAAEAMARAEPVDGERGVVVMTASVAAFDGQVGQVAYSASKGGVAAMTLPLARELARSLVRVVTVAPGVFRTPMVAGLPQPAQDSLGQQVPHPARLGEPPEYAALVEHLVRNAYLNGEVVRLDGAIRMAPR</sequence>
<comment type="caution">
    <text evidence="5">The sequence shown here is derived from an EMBL/GenBank/DDBJ whole genome shotgun (WGS) entry which is preliminary data.</text>
</comment>
<proteinExistence type="inferred from homology"/>
<name>A0A3A3ZKF7_9ACTN</name>
<dbReference type="AlphaFoldDB" id="A0A3A3ZKF7"/>
<evidence type="ECO:0000256" key="3">
    <source>
        <dbReference type="RuleBase" id="RU000363"/>
    </source>
</evidence>
<evidence type="ECO:0000259" key="4">
    <source>
        <dbReference type="SMART" id="SM00822"/>
    </source>
</evidence>
<dbReference type="EMBL" id="QZEZ01000003">
    <property type="protein sequence ID" value="RJK96320.1"/>
    <property type="molecule type" value="Genomic_DNA"/>
</dbReference>
<dbReference type="PRINTS" id="PR00081">
    <property type="entry name" value="GDHRDH"/>
</dbReference>
<organism evidence="5 6">
    <name type="scientific">Vallicoccus soli</name>
    <dbReference type="NCBI Taxonomy" id="2339232"/>
    <lineage>
        <taxon>Bacteria</taxon>
        <taxon>Bacillati</taxon>
        <taxon>Actinomycetota</taxon>
        <taxon>Actinomycetes</taxon>
        <taxon>Motilibacterales</taxon>
        <taxon>Vallicoccaceae</taxon>
        <taxon>Vallicoccus</taxon>
    </lineage>
</organism>
<feature type="domain" description="Ketoreductase" evidence="4">
    <location>
        <begin position="7"/>
        <end position="194"/>
    </location>
</feature>
<evidence type="ECO:0000256" key="1">
    <source>
        <dbReference type="ARBA" id="ARBA00006484"/>
    </source>
</evidence>
<dbReference type="SUPFAM" id="SSF51735">
    <property type="entry name" value="NAD(P)-binding Rossmann-fold domains"/>
    <property type="match status" value="1"/>
</dbReference>
<keyword evidence="2" id="KW-0560">Oxidoreductase</keyword>
<reference evidence="5 6" key="1">
    <citation type="submission" date="2018-09" db="EMBL/GenBank/DDBJ databases">
        <title>YIM 75000 draft genome.</title>
        <authorList>
            <person name="Tang S."/>
            <person name="Feng Y."/>
        </authorList>
    </citation>
    <scope>NUCLEOTIDE SEQUENCE [LARGE SCALE GENOMIC DNA]</scope>
    <source>
        <strain evidence="5 6">YIM 75000</strain>
    </source>
</reference>
<keyword evidence="6" id="KW-1185">Reference proteome</keyword>
<dbReference type="OrthoDB" id="9795647at2"/>
<comment type="similarity">
    <text evidence="1 3">Belongs to the short-chain dehydrogenases/reductases (SDR) family.</text>
</comment>
<dbReference type="Gene3D" id="3.40.50.720">
    <property type="entry name" value="NAD(P)-binding Rossmann-like Domain"/>
    <property type="match status" value="1"/>
</dbReference>
<dbReference type="InterPro" id="IPR036291">
    <property type="entry name" value="NAD(P)-bd_dom_sf"/>
</dbReference>
<dbReference type="InterPro" id="IPR057326">
    <property type="entry name" value="KR_dom"/>
</dbReference>
<dbReference type="RefSeq" id="WP_119950051.1">
    <property type="nucleotide sequence ID" value="NZ_QZEZ01000003.1"/>
</dbReference>
<evidence type="ECO:0000313" key="5">
    <source>
        <dbReference type="EMBL" id="RJK96320.1"/>
    </source>
</evidence>
<dbReference type="PROSITE" id="PS00061">
    <property type="entry name" value="ADH_SHORT"/>
    <property type="match status" value="1"/>
</dbReference>